<feature type="compositionally biased region" description="Basic and acidic residues" evidence="2">
    <location>
        <begin position="500"/>
        <end position="511"/>
    </location>
</feature>
<dbReference type="GO" id="GO:0003677">
    <property type="term" value="F:DNA binding"/>
    <property type="evidence" value="ECO:0007669"/>
    <property type="project" value="UniProtKB-KW"/>
</dbReference>
<evidence type="ECO:0000256" key="1">
    <source>
        <dbReference type="ARBA" id="ARBA00023125"/>
    </source>
</evidence>
<feature type="region of interest" description="Disordered" evidence="2">
    <location>
        <begin position="1"/>
        <end position="30"/>
    </location>
</feature>
<evidence type="ECO:0000259" key="3">
    <source>
        <dbReference type="PROSITE" id="PS51253"/>
    </source>
</evidence>
<dbReference type="GO" id="GO:0005634">
    <property type="term" value="C:nucleus"/>
    <property type="evidence" value="ECO:0007669"/>
    <property type="project" value="TreeGrafter"/>
</dbReference>
<comment type="caution">
    <text evidence="4">The sequence shown here is derived from an EMBL/GenBank/DDBJ whole genome shotgun (WGS) entry which is preliminary data.</text>
</comment>
<name>A0A8H4RPI7_9HELO</name>
<feature type="compositionally biased region" description="Basic residues" evidence="2">
    <location>
        <begin position="512"/>
        <end position="522"/>
    </location>
</feature>
<dbReference type="Gene3D" id="3.30.420.10">
    <property type="entry name" value="Ribonuclease H-like superfamily/Ribonuclease H"/>
    <property type="match status" value="1"/>
</dbReference>
<evidence type="ECO:0000313" key="4">
    <source>
        <dbReference type="EMBL" id="KAF4632559.1"/>
    </source>
</evidence>
<keyword evidence="1" id="KW-0238">DNA-binding</keyword>
<sequence>MRDRASEALAESPLPGEPRTYEALSKNKNIPLSTLHHRAQGRRSREEKAQCQQYLTPSEENALEKYLKLISDLGNPVRIKFIPSLAFCIARQRSTTDKAVKPPGKNWAQGFVKRHPALKSRRVRALDWQRHEKNIYNKIIHWFEVIGNVLQDAAILPENVYNMDETGVMLCKLGSVKVLVRKDDPRDYRGANVKRTMVTAIECISADGRSLLPMIIWPASTHRSNWTTFPTPGWHYARSESGYTDSKISFEWLKRVFDPQTKERAKGKPRVLICDGFGTHETLEILEFCFENDITLCRLPSHTSHKLQPCDVGVFAPLKEAYRDQVDRLCRAGTNIVGKQHFTPLYSPARERAFTKRNITAGWAACGLFPYNPDRVLRTTPKPPTQSAVLETDVIQSGSCPQDVAIQSPVTPVSAEALTSLFSVIKQDTHALTGTSTDRLQKHIQKIANAAQVSFAELALLRDQNQFLMEMNNEAKVRRSTRSVVLGTAKVMSYEDIEEARAKRTAKDALKGKGKRGRKRKSAALDADEPEAEAEVEPEVTYAAEDAITVKKKRGRKRKSAVQEADKPEPQPEPQPELAQTIDAPEPWRAPVARMY</sequence>
<feature type="region of interest" description="Disordered" evidence="2">
    <location>
        <begin position="500"/>
        <end position="596"/>
    </location>
</feature>
<accession>A0A8H4RPI7</accession>
<dbReference type="InterPro" id="IPR004875">
    <property type="entry name" value="DDE_SF_endonuclease_dom"/>
</dbReference>
<dbReference type="InterPro" id="IPR036397">
    <property type="entry name" value="RNaseH_sf"/>
</dbReference>
<reference evidence="4 5" key="1">
    <citation type="submission" date="2020-03" db="EMBL/GenBank/DDBJ databases">
        <title>Draft Genome Sequence of Cudoniella acicularis.</title>
        <authorList>
            <person name="Buettner E."/>
            <person name="Kellner H."/>
        </authorList>
    </citation>
    <scope>NUCLEOTIDE SEQUENCE [LARGE SCALE GENOMIC DNA]</scope>
    <source>
        <strain evidence="4 5">DSM 108380</strain>
    </source>
</reference>
<evidence type="ECO:0000256" key="2">
    <source>
        <dbReference type="SAM" id="MobiDB-lite"/>
    </source>
</evidence>
<dbReference type="EMBL" id="JAAMPI010000337">
    <property type="protein sequence ID" value="KAF4632559.1"/>
    <property type="molecule type" value="Genomic_DNA"/>
</dbReference>
<dbReference type="AlphaFoldDB" id="A0A8H4RPI7"/>
<dbReference type="PROSITE" id="PS51253">
    <property type="entry name" value="HTH_CENPB"/>
    <property type="match status" value="1"/>
</dbReference>
<dbReference type="PANTHER" id="PTHR19303:SF74">
    <property type="entry name" value="POGO TRANSPOSABLE ELEMENT WITH KRAB DOMAIN"/>
    <property type="match status" value="1"/>
</dbReference>
<dbReference type="Proteomes" id="UP000566819">
    <property type="component" value="Unassembled WGS sequence"/>
</dbReference>
<evidence type="ECO:0000313" key="5">
    <source>
        <dbReference type="Proteomes" id="UP000566819"/>
    </source>
</evidence>
<organism evidence="4 5">
    <name type="scientific">Cudoniella acicularis</name>
    <dbReference type="NCBI Taxonomy" id="354080"/>
    <lineage>
        <taxon>Eukaryota</taxon>
        <taxon>Fungi</taxon>
        <taxon>Dikarya</taxon>
        <taxon>Ascomycota</taxon>
        <taxon>Pezizomycotina</taxon>
        <taxon>Leotiomycetes</taxon>
        <taxon>Helotiales</taxon>
        <taxon>Tricladiaceae</taxon>
        <taxon>Cudoniella</taxon>
    </lineage>
</organism>
<dbReference type="OrthoDB" id="5420958at2759"/>
<dbReference type="PANTHER" id="PTHR19303">
    <property type="entry name" value="TRANSPOSON"/>
    <property type="match status" value="1"/>
</dbReference>
<keyword evidence="5" id="KW-1185">Reference proteome</keyword>
<dbReference type="Pfam" id="PF03184">
    <property type="entry name" value="DDE_1"/>
    <property type="match status" value="1"/>
</dbReference>
<dbReference type="InterPro" id="IPR006600">
    <property type="entry name" value="HTH_CenpB_DNA-bd_dom"/>
</dbReference>
<dbReference type="InterPro" id="IPR050863">
    <property type="entry name" value="CenT-Element_Derived"/>
</dbReference>
<proteinExistence type="predicted"/>
<gene>
    <name evidence="4" type="ORF">G7Y89_g5567</name>
</gene>
<feature type="domain" description="HTH CENPB-type" evidence="3">
    <location>
        <begin position="47"/>
        <end position="121"/>
    </location>
</feature>
<protein>
    <recommendedName>
        <fullName evidence="3">HTH CENPB-type domain-containing protein</fullName>
    </recommendedName>
</protein>
<feature type="compositionally biased region" description="Basic residues" evidence="2">
    <location>
        <begin position="550"/>
        <end position="560"/>
    </location>
</feature>
<feature type="compositionally biased region" description="Acidic residues" evidence="2">
    <location>
        <begin position="526"/>
        <end position="538"/>
    </location>
</feature>